<reference evidence="2" key="1">
    <citation type="journal article" date="2023" name="Nat. Plants">
        <title>Single-cell RNA sequencing provides a high-resolution roadmap for understanding the multicellular compartmentation of specialized metabolism.</title>
        <authorList>
            <person name="Sun S."/>
            <person name="Shen X."/>
            <person name="Li Y."/>
            <person name="Li Y."/>
            <person name="Wang S."/>
            <person name="Li R."/>
            <person name="Zhang H."/>
            <person name="Shen G."/>
            <person name="Guo B."/>
            <person name="Wei J."/>
            <person name="Xu J."/>
            <person name="St-Pierre B."/>
            <person name="Chen S."/>
            <person name="Sun C."/>
        </authorList>
    </citation>
    <scope>NUCLEOTIDE SEQUENCE [LARGE SCALE GENOMIC DNA]</scope>
</reference>
<organism evidence="1 2">
    <name type="scientific">Catharanthus roseus</name>
    <name type="common">Madagascar periwinkle</name>
    <name type="synonym">Vinca rosea</name>
    <dbReference type="NCBI Taxonomy" id="4058"/>
    <lineage>
        <taxon>Eukaryota</taxon>
        <taxon>Viridiplantae</taxon>
        <taxon>Streptophyta</taxon>
        <taxon>Embryophyta</taxon>
        <taxon>Tracheophyta</taxon>
        <taxon>Spermatophyta</taxon>
        <taxon>Magnoliopsida</taxon>
        <taxon>eudicotyledons</taxon>
        <taxon>Gunneridae</taxon>
        <taxon>Pentapetalae</taxon>
        <taxon>asterids</taxon>
        <taxon>lamiids</taxon>
        <taxon>Gentianales</taxon>
        <taxon>Apocynaceae</taxon>
        <taxon>Rauvolfioideae</taxon>
        <taxon>Vinceae</taxon>
        <taxon>Catharanthinae</taxon>
        <taxon>Catharanthus</taxon>
    </lineage>
</organism>
<evidence type="ECO:0000313" key="1">
    <source>
        <dbReference type="EMBL" id="KAI5653893.1"/>
    </source>
</evidence>
<sequence>MCVVIPSVAEPLAALPLLHYVFSDRVDRIYRVQGSLKLSFFRVIVIIRFRLTRNGIISVRSVNLIVIVIEGTVQHRRKTYDALRNMKATSLSFEHSRDWDPYLERMKYEDVRNFEN</sequence>
<name>A0ACB9ZZ12_CATRO</name>
<comment type="caution">
    <text evidence="1">The sequence shown here is derived from an EMBL/GenBank/DDBJ whole genome shotgun (WGS) entry which is preliminary data.</text>
</comment>
<dbReference type="Proteomes" id="UP001060085">
    <property type="component" value="Linkage Group LG07"/>
</dbReference>
<gene>
    <name evidence="1" type="ORF">M9H77_31080</name>
</gene>
<proteinExistence type="predicted"/>
<keyword evidence="2" id="KW-1185">Reference proteome</keyword>
<protein>
    <submittedName>
        <fullName evidence="1">Uncharacterized protein</fullName>
    </submittedName>
</protein>
<accession>A0ACB9ZZ12</accession>
<dbReference type="EMBL" id="CM044707">
    <property type="protein sequence ID" value="KAI5653893.1"/>
    <property type="molecule type" value="Genomic_DNA"/>
</dbReference>
<evidence type="ECO:0000313" key="2">
    <source>
        <dbReference type="Proteomes" id="UP001060085"/>
    </source>
</evidence>